<proteinExistence type="predicted"/>
<protein>
    <submittedName>
        <fullName evidence="1">Putative tail-component</fullName>
    </submittedName>
</protein>
<evidence type="ECO:0000313" key="1">
    <source>
        <dbReference type="EMBL" id="DAE05389.1"/>
    </source>
</evidence>
<accession>A0A8S5PFI5</accession>
<organism evidence="1">
    <name type="scientific">Siphoviridae sp. cttm829</name>
    <dbReference type="NCBI Taxonomy" id="2825707"/>
    <lineage>
        <taxon>Viruses</taxon>
        <taxon>Duplodnaviria</taxon>
        <taxon>Heunggongvirae</taxon>
        <taxon>Uroviricota</taxon>
        <taxon>Caudoviricetes</taxon>
    </lineage>
</organism>
<reference evidence="1" key="1">
    <citation type="journal article" date="2021" name="Proc. Natl. Acad. Sci. U.S.A.">
        <title>A Catalog of Tens of Thousands of Viruses from Human Metagenomes Reveals Hidden Associations with Chronic Diseases.</title>
        <authorList>
            <person name="Tisza M.J."/>
            <person name="Buck C.B."/>
        </authorList>
    </citation>
    <scope>NUCLEOTIDE SEQUENCE</scope>
    <source>
        <strain evidence="1">Cttm829</strain>
    </source>
</reference>
<sequence>MGIEAQFTKEEVQERFDAFLGQIQEQQIKRLQKLGEMCVNHARSIPKEQGFEDQTGNLRSSIGYAVFVDGVAIHSFYNEVNGGAIGARAGQELSAKIGERTNGVCLVVTAGMNYALYVESRGRDVIASAEQLAERELPRMLEKLVDNIKKAAE</sequence>
<dbReference type="EMBL" id="BK015409">
    <property type="protein sequence ID" value="DAE05389.1"/>
    <property type="molecule type" value="Genomic_DNA"/>
</dbReference>
<name>A0A8S5PFI5_9CAUD</name>